<dbReference type="GO" id="GO:0051537">
    <property type="term" value="F:2 iron, 2 sulfur cluster binding"/>
    <property type="evidence" value="ECO:0007669"/>
    <property type="project" value="UniProtKB-KW"/>
</dbReference>
<evidence type="ECO:0000256" key="7">
    <source>
        <dbReference type="SAM" id="MobiDB-lite"/>
    </source>
</evidence>
<evidence type="ECO:0000259" key="8">
    <source>
        <dbReference type="PROSITE" id="PS51296"/>
    </source>
</evidence>
<dbReference type="EMBL" id="CADCTC010000101">
    <property type="protein sequence ID" value="CAA9242212.1"/>
    <property type="molecule type" value="Genomic_DNA"/>
</dbReference>
<dbReference type="GO" id="GO:0016705">
    <property type="term" value="F:oxidoreductase activity, acting on paired donors, with incorporation or reduction of molecular oxygen"/>
    <property type="evidence" value="ECO:0007669"/>
    <property type="project" value="UniProtKB-ARBA"/>
</dbReference>
<reference evidence="9" key="1">
    <citation type="submission" date="2020-02" db="EMBL/GenBank/DDBJ databases">
        <authorList>
            <person name="Meier V. D."/>
        </authorList>
    </citation>
    <scope>NUCLEOTIDE SEQUENCE</scope>
    <source>
        <strain evidence="9">AVDCRST_MAG77</strain>
    </source>
</reference>
<dbReference type="SUPFAM" id="SSF50022">
    <property type="entry name" value="ISP domain"/>
    <property type="match status" value="1"/>
</dbReference>
<feature type="domain" description="Rieske" evidence="8">
    <location>
        <begin position="29"/>
        <end position="123"/>
    </location>
</feature>
<dbReference type="AlphaFoldDB" id="A0A6J4I4P7"/>
<dbReference type="GO" id="GO:0046872">
    <property type="term" value="F:metal ion binding"/>
    <property type="evidence" value="ECO:0007669"/>
    <property type="project" value="UniProtKB-KW"/>
</dbReference>
<gene>
    <name evidence="9" type="ORF">AVDCRST_MAG77-1604</name>
</gene>
<dbReference type="GO" id="GO:0004497">
    <property type="term" value="F:monooxygenase activity"/>
    <property type="evidence" value="ECO:0007669"/>
    <property type="project" value="UniProtKB-ARBA"/>
</dbReference>
<organism evidence="9">
    <name type="scientific">uncultured Chloroflexota bacterium</name>
    <dbReference type="NCBI Taxonomy" id="166587"/>
    <lineage>
        <taxon>Bacteria</taxon>
        <taxon>Bacillati</taxon>
        <taxon>Chloroflexota</taxon>
        <taxon>environmental samples</taxon>
    </lineage>
</organism>
<evidence type="ECO:0000256" key="5">
    <source>
        <dbReference type="ARBA" id="ARBA00034078"/>
    </source>
</evidence>
<dbReference type="InterPro" id="IPR036922">
    <property type="entry name" value="Rieske_2Fe-2S_sf"/>
</dbReference>
<keyword evidence="2" id="KW-0479">Metal-binding</keyword>
<protein>
    <submittedName>
        <fullName evidence="9">Ferredoxin reductase</fullName>
    </submittedName>
</protein>
<keyword evidence="3" id="KW-0408">Iron</keyword>
<dbReference type="PANTHER" id="PTHR21496">
    <property type="entry name" value="FERREDOXIN-RELATED"/>
    <property type="match status" value="1"/>
</dbReference>
<comment type="similarity">
    <text evidence="6">Belongs to the bacterial ring-hydroxylating dioxygenase ferredoxin component family.</text>
</comment>
<name>A0A6J4I4P7_9CHLR</name>
<evidence type="ECO:0000256" key="4">
    <source>
        <dbReference type="ARBA" id="ARBA00023014"/>
    </source>
</evidence>
<feature type="compositionally biased region" description="Pro residues" evidence="7">
    <location>
        <begin position="198"/>
        <end position="208"/>
    </location>
</feature>
<evidence type="ECO:0000256" key="2">
    <source>
        <dbReference type="ARBA" id="ARBA00022723"/>
    </source>
</evidence>
<accession>A0A6J4I4P7</accession>
<keyword evidence="4" id="KW-0411">Iron-sulfur</keyword>
<dbReference type="PANTHER" id="PTHR21496:SF0">
    <property type="entry name" value="RIESKE DOMAIN-CONTAINING PROTEIN"/>
    <property type="match status" value="1"/>
</dbReference>
<evidence type="ECO:0000256" key="6">
    <source>
        <dbReference type="ARBA" id="ARBA00038001"/>
    </source>
</evidence>
<dbReference type="Pfam" id="PF00355">
    <property type="entry name" value="Rieske"/>
    <property type="match status" value="1"/>
</dbReference>
<evidence type="ECO:0000256" key="3">
    <source>
        <dbReference type="ARBA" id="ARBA00023004"/>
    </source>
</evidence>
<feature type="compositionally biased region" description="Basic and acidic residues" evidence="7">
    <location>
        <begin position="227"/>
        <end position="237"/>
    </location>
</feature>
<feature type="region of interest" description="Disordered" evidence="7">
    <location>
        <begin position="175"/>
        <end position="237"/>
    </location>
</feature>
<comment type="cofactor">
    <cofactor evidence="5">
        <name>[2Fe-2S] cluster</name>
        <dbReference type="ChEBI" id="CHEBI:190135"/>
    </cofactor>
</comment>
<dbReference type="PROSITE" id="PS51296">
    <property type="entry name" value="RIESKE"/>
    <property type="match status" value="1"/>
</dbReference>
<evidence type="ECO:0000256" key="1">
    <source>
        <dbReference type="ARBA" id="ARBA00022714"/>
    </source>
</evidence>
<sequence length="256" mass="28337">MALMQAAPTLNPAVDPGGVDGAPDAGKFVSVCTVEELQERGVITPVGLGQSVALFWHDGRPYAVDNRCPHMGFPLSKGFCKDAILTCYWHYARFDLRTGGAFDTWADDVRTFPVRTHDGRVWINLAAARTSEEERSHWTGRLQEALDQNIPLVQAKSILALLDVPRAWRRTCSPLAHPRSVKRRTRPSSPSRGGRRPTPLPGAPPPRPTTSRAACTAVKRSTTTRRNPLDGARRRGLGRIRDRFHDAFQCGRNTRG</sequence>
<proteinExistence type="inferred from homology"/>
<dbReference type="Gene3D" id="2.102.10.10">
    <property type="entry name" value="Rieske [2Fe-2S] iron-sulphur domain"/>
    <property type="match status" value="1"/>
</dbReference>
<keyword evidence="1" id="KW-0001">2Fe-2S</keyword>
<evidence type="ECO:0000313" key="9">
    <source>
        <dbReference type="EMBL" id="CAA9242212.1"/>
    </source>
</evidence>
<dbReference type="InterPro" id="IPR017941">
    <property type="entry name" value="Rieske_2Fe-2S"/>
</dbReference>